<proteinExistence type="predicted"/>
<dbReference type="EMBL" id="JASBWU010000001">
    <property type="protein sequence ID" value="KAJ9125628.1"/>
    <property type="molecule type" value="Genomic_DNA"/>
</dbReference>
<name>A0ACC2XPW7_9TREE</name>
<gene>
    <name evidence="1" type="ORF">QFC22_000590</name>
</gene>
<sequence length="1464" mass="155130">MDAYQGNGSRISGYEQRSVPLPSDLLHHAQNIPRESGSSPLYRPPSANLRGMGHQRSETTGTAGAYDDMYDDADRDDDSGKGGLGTSGYRRARAGTMPSEYNATHRRDGSSSVGGLANEHLMSSQNVLSTSGLPMESLLGPGHGGISNSNTDQGGMYPSSASSTTGAYPARPHLRHTASSAAALTGGTGMMASASVDSATANRLRSGSLTRADNGGAVASNNTGNGFGSVFYSGTGRSQLNQVMGGKELRMTTSHTSSNGSSGGVDDYVTFSTMDYLGLADNSETPRATTFGFERGLAMPSARDGHHSQPDNQATPSQPGATSSAIRNRASTVSNFTRPAYKSASSFQDLISAANLGEDRDSSRPLGLYDDYSRYNLLPDIAPSGLDGYAQNVPATGSAELRGFKDVALLNSLSSSTNRPRATTIGILDAPNLRGTASAGGLAHPANKLGSSIDIAGYDDGYDHLASNTSGPFIPTTRNDKGFASMHQSLAPRHNTSQSLSSNYSISSGALIEDRLGPGKNATNNGSGENQGQQPTRSLWLGNLDVMTTTANLVHVFARYGTIESLRLLPEKSCAFVNYIDKDDAVRAKDDVLIGQGGLVPSLSDTPIRVGFGKIDSVPTAAPSASTLKYSMSQTSLSSMASDTSEVREKKIETMPSRALWIGSIPPETTPATLLSIFSPFGAVESARVLTNKQCGFINFETMESAIAARTALNGREILGAGVGAIKIGFAKVPTRSTASSIAGDGSVSGDDRQSMADSQVFSALKQVKGSGANAINAENLANVENYGSNLVIDMIQRGVHGDVTAVTNKADTADLAHNVKAQLEAEGGISEQQMIMLVLSAGDRHMVEDVRAVGDADKHALYYSYIPASQERPQLRRFDPSGLKQIRQRLDANFCSPEEIDQITSDMIEDSVVLASDYLGNTIIQKLYASASPNLRLAMLERIAPHLALIGTNKHGTWAAQAIIDRATSPEEMALIARNLAPYVPPLSADSYGNYLVSACLKFPAPYNNFIFDAMCDRVWDIAQTRYGARCMRTCLERKETSQYHKKRIATAIILHSVPLATNSNGALLLTWLMDAPELPGRFGLLASRLSGHLSHLATHKLASLTTLRIVNQKEEPEAVKVVLDAIFKSPGDQVLHEILQDQVHGSHTISKIVCGDVVGPEQKEELVQICRRVLESMKNTNGYAYRKLLEVCGLPIPTSAAPPLQGNQNARYGGRNSPGAGRGGHAGMNRFSNGPGYSMPSGNGMYNNPGMMPPSPMMSGPPHMNGAPGNPNEVNSLISSMQAFQLGQGMVNSGGLNPALMMPSGHMGGMQGSFGQALSPNVPQGMSPTPTIGSFATPHASLMSPNSDPFNPFSSPAQTSRLPNNQMRPQFTSPNRNDAPAFELSPTFGGLGMQSAQMSDMSNVMPSQYICRQRPPPGGMVSRQDLGMAIVKSKLGLTHFRFLGSNLLTLQNALVGAMGTCQ</sequence>
<dbReference type="Proteomes" id="UP001243375">
    <property type="component" value="Unassembled WGS sequence"/>
</dbReference>
<evidence type="ECO:0000313" key="2">
    <source>
        <dbReference type="Proteomes" id="UP001243375"/>
    </source>
</evidence>
<reference evidence="1" key="1">
    <citation type="submission" date="2023-04" db="EMBL/GenBank/DDBJ databases">
        <title>Draft Genome sequencing of Naganishia species isolated from polar environments using Oxford Nanopore Technology.</title>
        <authorList>
            <person name="Leo P."/>
            <person name="Venkateswaran K."/>
        </authorList>
    </citation>
    <scope>NUCLEOTIDE SEQUENCE</scope>
    <source>
        <strain evidence="1">MNA-CCFEE 5425</strain>
    </source>
</reference>
<accession>A0ACC2XPW7</accession>
<keyword evidence="2" id="KW-1185">Reference proteome</keyword>
<organism evidence="1 2">
    <name type="scientific">Naganishia vaughanmartiniae</name>
    <dbReference type="NCBI Taxonomy" id="1424756"/>
    <lineage>
        <taxon>Eukaryota</taxon>
        <taxon>Fungi</taxon>
        <taxon>Dikarya</taxon>
        <taxon>Basidiomycota</taxon>
        <taxon>Agaricomycotina</taxon>
        <taxon>Tremellomycetes</taxon>
        <taxon>Filobasidiales</taxon>
        <taxon>Filobasidiaceae</taxon>
        <taxon>Naganishia</taxon>
    </lineage>
</organism>
<comment type="caution">
    <text evidence="1">The sequence shown here is derived from an EMBL/GenBank/DDBJ whole genome shotgun (WGS) entry which is preliminary data.</text>
</comment>
<protein>
    <submittedName>
        <fullName evidence="1">Uncharacterized protein</fullName>
    </submittedName>
</protein>
<evidence type="ECO:0000313" key="1">
    <source>
        <dbReference type="EMBL" id="KAJ9125628.1"/>
    </source>
</evidence>